<evidence type="ECO:0000259" key="3">
    <source>
        <dbReference type="Pfam" id="PF02638"/>
    </source>
</evidence>
<dbReference type="InterPro" id="IPR052177">
    <property type="entry name" value="Divisome_Glycosyl_Hydrolase"/>
</dbReference>
<dbReference type="Pfam" id="PF02638">
    <property type="entry name" value="GHL10"/>
    <property type="match status" value="1"/>
</dbReference>
<name>A0A9X5E7D2_9CYAN</name>
<evidence type="ECO:0000313" key="4">
    <source>
        <dbReference type="EMBL" id="NHC36685.1"/>
    </source>
</evidence>
<organism evidence="4 5">
    <name type="scientific">Scytonema millei VB511283</name>
    <dbReference type="NCBI Taxonomy" id="1245923"/>
    <lineage>
        <taxon>Bacteria</taxon>
        <taxon>Bacillati</taxon>
        <taxon>Cyanobacteriota</taxon>
        <taxon>Cyanophyceae</taxon>
        <taxon>Nostocales</taxon>
        <taxon>Scytonemataceae</taxon>
        <taxon>Scytonema</taxon>
    </lineage>
</organism>
<dbReference type="EMBL" id="JTJC03000005">
    <property type="protein sequence ID" value="NHC36685.1"/>
    <property type="molecule type" value="Genomic_DNA"/>
</dbReference>
<gene>
    <name evidence="4" type="ORF">QH73_0018895</name>
</gene>
<dbReference type="OrthoDB" id="580981at2"/>
<reference evidence="4 5" key="1">
    <citation type="journal article" date="2015" name="Genome Announc.">
        <title>Draft Genome Sequence of the Terrestrial Cyanobacterium Scytonema millei VB511283, Isolated from Eastern India.</title>
        <authorList>
            <person name="Sen D."/>
            <person name="Chandrababunaidu M.M."/>
            <person name="Singh D."/>
            <person name="Sanghi N."/>
            <person name="Ghorai A."/>
            <person name="Mishra G.P."/>
            <person name="Madduluri M."/>
            <person name="Adhikary S.P."/>
            <person name="Tripathy S."/>
        </authorList>
    </citation>
    <scope>NUCLEOTIDE SEQUENCE [LARGE SCALE GENOMIC DNA]</scope>
    <source>
        <strain evidence="4 5">VB511283</strain>
    </source>
</reference>
<feature type="domain" description="Glycosyl hydrolase-like 10" evidence="3">
    <location>
        <begin position="436"/>
        <end position="741"/>
    </location>
</feature>
<dbReference type="Gene3D" id="3.20.20.80">
    <property type="entry name" value="Glycosidases"/>
    <property type="match status" value="1"/>
</dbReference>
<dbReference type="PANTHER" id="PTHR43405:SF1">
    <property type="entry name" value="GLYCOSYL HYDROLASE DIGH"/>
    <property type="match status" value="1"/>
</dbReference>
<evidence type="ECO:0000256" key="2">
    <source>
        <dbReference type="SAM" id="MobiDB-lite"/>
    </source>
</evidence>
<comment type="caution">
    <text evidence="4">The sequence shown here is derived from an EMBL/GenBank/DDBJ whole genome shotgun (WGS) entry which is preliminary data.</text>
</comment>
<keyword evidence="5" id="KW-1185">Reference proteome</keyword>
<dbReference type="AlphaFoldDB" id="A0A9X5E7D2"/>
<dbReference type="InterPro" id="IPR003790">
    <property type="entry name" value="GHL10"/>
</dbReference>
<dbReference type="InterPro" id="IPR029062">
    <property type="entry name" value="Class_I_gatase-like"/>
</dbReference>
<sequence>MPTNFNIFVLPTLVRARSVNFLVETLLASLLLPLAFYLPATAAEESAVLAVVKSEDNAAQWTEISSRLQAVGVNYCVVDLAAVKNASDLSDRAVIFLPNVEKIDFDQALALEAWMSQGGKVIASGAVGSMSQPGVRQLLSSLLGAYWGFPLDAPNNLQTLQGNSKDWLEPAGNDGLVQGGVVIPTGVNSRPIAIWQSQINQAAVVKSDRATVLGWRWGSSHVSPGDFDRAWLRASLSQYISLPESATGSPQSCSGAVVGSRESVGAGLQTRPYTSREPGKRELRELRELREQKTTVNRQPSTTNRQLPADEAIERIAPPGLDGVQAFALKQELDNLIGRFESAQLAARAFNSNIRNGHATAQLVNSETTDVATTGSFLGTLPESAARAVAEAKAIAKALPRAIAQKDFAGARQQWHKAQALLWQNYPVEQYAAQPEIRAMWLDRGSIIRAGSEQGLAKIFDRLAAAGINTIFFETVNAGYPIYPSQIAPQPNPLVRGWDPLASAVKLAHARNMELHAWVWTFAAGNKRHNKLINLPDDYPGPVIAAHPEWASYDNRGSLFPPGQGKPFLDPANPAARQYLLRLYEEIVSRYNVDGLQLDYIRYPFQDPSADRTYGYGIAARQQFQQLTGVDPTTIKPSDRDLWQRWTQFRTQQIDSFVAQASRYLKQKRPNLVMSVAVFPLSEHDRTHKLQQHWEVWANRGDVDLIVPMTYALDSYRFQRLAQPWITSSKLGSALLLPGIRLLNLPTMGAFDQIQLVRDLPASGYALFAVENLNDDLQQVFHNTQGTKVKVTAPVPYRQPFHTAAARYANLRQEWQFLLANERLWLKGTALNEFNTRSQNLETALERLAQTPSASNLAAAKTALNSFQNQFKNWMRSQALENSYQVNVWSNRLTTLERLLNYGERVVLKSSSPLARQR</sequence>
<dbReference type="RefSeq" id="WP_039715906.1">
    <property type="nucleotide sequence ID" value="NZ_JTJC03000005.1"/>
</dbReference>
<dbReference type="PANTHER" id="PTHR43405">
    <property type="entry name" value="GLYCOSYL HYDROLASE DIGH"/>
    <property type="match status" value="1"/>
</dbReference>
<evidence type="ECO:0000313" key="5">
    <source>
        <dbReference type="Proteomes" id="UP000031532"/>
    </source>
</evidence>
<feature type="region of interest" description="Disordered" evidence="2">
    <location>
        <begin position="247"/>
        <end position="280"/>
    </location>
</feature>
<dbReference type="SUPFAM" id="SSF51445">
    <property type="entry name" value="(Trans)glycosidases"/>
    <property type="match status" value="1"/>
</dbReference>
<evidence type="ECO:0000256" key="1">
    <source>
        <dbReference type="ARBA" id="ARBA00022729"/>
    </source>
</evidence>
<proteinExistence type="predicted"/>
<dbReference type="InterPro" id="IPR017853">
    <property type="entry name" value="GH"/>
</dbReference>
<keyword evidence="1" id="KW-0732">Signal</keyword>
<dbReference type="Proteomes" id="UP000031532">
    <property type="component" value="Unassembled WGS sequence"/>
</dbReference>
<protein>
    <submittedName>
        <fullName evidence="4">Family 10 glycosylhydrolase</fullName>
    </submittedName>
</protein>
<dbReference type="Gene3D" id="3.40.50.880">
    <property type="match status" value="1"/>
</dbReference>
<accession>A0A9X5E7D2</accession>